<evidence type="ECO:0000313" key="1">
    <source>
        <dbReference type="EMBL" id="RCH79346.1"/>
    </source>
</evidence>
<gene>
    <name evidence="1" type="ORF">CU098_007347</name>
</gene>
<dbReference type="Proteomes" id="UP000253551">
    <property type="component" value="Unassembled WGS sequence"/>
</dbReference>
<dbReference type="Gene3D" id="1.25.40.10">
    <property type="entry name" value="Tetratricopeptide repeat domain"/>
    <property type="match status" value="1"/>
</dbReference>
<dbReference type="STRING" id="4846.A0A367INX9"/>
<dbReference type="EMBL" id="PJQM01006640">
    <property type="protein sequence ID" value="RCH79346.1"/>
    <property type="molecule type" value="Genomic_DNA"/>
</dbReference>
<organism evidence="1 2">
    <name type="scientific">Rhizopus stolonifer</name>
    <name type="common">Rhizopus nigricans</name>
    <dbReference type="NCBI Taxonomy" id="4846"/>
    <lineage>
        <taxon>Eukaryota</taxon>
        <taxon>Fungi</taxon>
        <taxon>Fungi incertae sedis</taxon>
        <taxon>Mucoromycota</taxon>
        <taxon>Mucoromycotina</taxon>
        <taxon>Mucoromycetes</taxon>
        <taxon>Mucorales</taxon>
        <taxon>Mucorineae</taxon>
        <taxon>Rhizopodaceae</taxon>
        <taxon>Rhizopus</taxon>
    </lineage>
</organism>
<accession>A0A367INX9</accession>
<dbReference type="AlphaFoldDB" id="A0A367INX9"/>
<proteinExistence type="predicted"/>
<dbReference type="SUPFAM" id="SSF81901">
    <property type="entry name" value="HCP-like"/>
    <property type="match status" value="1"/>
</dbReference>
<comment type="caution">
    <text evidence="1">The sequence shown here is derived from an EMBL/GenBank/DDBJ whole genome shotgun (WGS) entry which is preliminary data.</text>
</comment>
<name>A0A367INX9_RHIST</name>
<feature type="non-terminal residue" evidence="1">
    <location>
        <position position="165"/>
    </location>
</feature>
<dbReference type="InterPro" id="IPR011990">
    <property type="entry name" value="TPR-like_helical_dom_sf"/>
</dbReference>
<keyword evidence="2" id="KW-1185">Reference proteome</keyword>
<reference evidence="1 2" key="1">
    <citation type="journal article" date="2018" name="G3 (Bethesda)">
        <title>Phylogenetic and Phylogenomic Definition of Rhizopus Species.</title>
        <authorList>
            <person name="Gryganskyi A.P."/>
            <person name="Golan J."/>
            <person name="Dolatabadi S."/>
            <person name="Mondo S."/>
            <person name="Robb S."/>
            <person name="Idnurm A."/>
            <person name="Muszewska A."/>
            <person name="Steczkiewicz K."/>
            <person name="Masonjones S."/>
            <person name="Liao H.L."/>
            <person name="Gajdeczka M.T."/>
            <person name="Anike F."/>
            <person name="Vuek A."/>
            <person name="Anishchenko I.M."/>
            <person name="Voigt K."/>
            <person name="de Hoog G.S."/>
            <person name="Smith M.E."/>
            <person name="Heitman J."/>
            <person name="Vilgalys R."/>
            <person name="Stajich J.E."/>
        </authorList>
    </citation>
    <scope>NUCLEOTIDE SEQUENCE [LARGE SCALE GENOMIC DNA]</scope>
    <source>
        <strain evidence="1 2">LSU 92-RS-03</strain>
    </source>
</reference>
<sequence length="165" mass="18682">MDSLSDTSHNDEELYYEKCFCDTYMDALRCLSKLNATQAFQLFELIARHGRQVYNKINSRTQQLVSFAQYRAGRMLCELDDSMEEGLGYLLESSKNGNARATFILGYYAERRGDIDHACHLYHQAAVAGVLPAKVSFGNTILFKKTVPGFQTQDAIQMLDEASIQ</sequence>
<protein>
    <submittedName>
        <fullName evidence="1">Uncharacterized protein</fullName>
    </submittedName>
</protein>
<evidence type="ECO:0000313" key="2">
    <source>
        <dbReference type="Proteomes" id="UP000253551"/>
    </source>
</evidence>